<accession>W5T1D9</accession>
<keyword evidence="1" id="KW-1133">Transmembrane helix</keyword>
<keyword evidence="2" id="KW-0614">Plasmid</keyword>
<geneLocation type="plasmid" evidence="2 3">
    <name>unnamed</name>
</geneLocation>
<protein>
    <submittedName>
        <fullName evidence="2">Uncharacterized protein</fullName>
    </submittedName>
</protein>
<dbReference type="HOGENOM" id="CLU_3213186_0_0_12"/>
<keyword evidence="1" id="KW-0472">Membrane</keyword>
<keyword evidence="3" id="KW-1185">Reference proteome</keyword>
<sequence>MFNFDVLLVNLSYKIMNFYKIMGIIIYNIMFDLSVLNLFFMLKS</sequence>
<keyword evidence="1" id="KW-0812">Transmembrane</keyword>
<name>W5T1D9_9SPIR</name>
<evidence type="ECO:0000313" key="3">
    <source>
        <dbReference type="Proteomes" id="UP000019330"/>
    </source>
</evidence>
<evidence type="ECO:0000313" key="2">
    <source>
        <dbReference type="EMBL" id="AHH11071.1"/>
    </source>
</evidence>
<dbReference type="EMBL" id="CP005746">
    <property type="protein sequence ID" value="AHH11071.1"/>
    <property type="molecule type" value="Genomic_DNA"/>
</dbReference>
<feature type="transmembrane region" description="Helical" evidence="1">
    <location>
        <begin position="20"/>
        <end position="42"/>
    </location>
</feature>
<dbReference type="AlphaFoldDB" id="W5T1D9"/>
<reference evidence="2" key="1">
    <citation type="submission" date="2013-04" db="EMBL/GenBank/DDBJ databases">
        <title>Comparative Genomics of Relapsing Fever Spirochetes.</title>
        <authorList>
            <person name="Schwan T.G."/>
            <person name="Raffel S.J."/>
            <person name="Porcella S.F."/>
            <person name="Martens C.A."/>
            <person name="Bruno D.P."/>
            <person name="Ricklefs S.M."/>
            <person name="Barbian K.B."/>
        </authorList>
    </citation>
    <scope>NUCLEOTIDE SEQUENCE</scope>
    <source>
        <strain evidence="2">Co53</strain>
        <plasmid evidence="2">unnamed</plasmid>
    </source>
</reference>
<organism evidence="2">
    <name type="scientific">Borrelia coriaceae ATCC 43381</name>
    <dbReference type="NCBI Taxonomy" id="1408429"/>
    <lineage>
        <taxon>Bacteria</taxon>
        <taxon>Pseudomonadati</taxon>
        <taxon>Spirochaetota</taxon>
        <taxon>Spirochaetia</taxon>
        <taxon>Spirochaetales</taxon>
        <taxon>Borreliaceae</taxon>
        <taxon>Borrelia</taxon>
    </lineage>
</organism>
<evidence type="ECO:0000256" key="1">
    <source>
        <dbReference type="SAM" id="Phobius"/>
    </source>
</evidence>
<dbReference type="Proteomes" id="UP000019330">
    <property type="component" value="Plasmid unnamed"/>
</dbReference>
<gene>
    <name evidence="2" type="ORF">BCO_0900021</name>
</gene>
<proteinExistence type="predicted"/>